<feature type="compositionally biased region" description="Low complexity" evidence="1">
    <location>
        <begin position="12"/>
        <end position="21"/>
    </location>
</feature>
<feature type="compositionally biased region" description="Acidic residues" evidence="1">
    <location>
        <begin position="1"/>
        <end position="11"/>
    </location>
</feature>
<dbReference type="OrthoDB" id="25503at2759"/>
<dbReference type="Pfam" id="PF08513">
    <property type="entry name" value="LisH"/>
    <property type="match status" value="1"/>
</dbReference>
<dbReference type="InterPro" id="IPR001870">
    <property type="entry name" value="B30.2/SPRY"/>
</dbReference>
<evidence type="ECO:0000259" key="3">
    <source>
        <dbReference type="PROSITE" id="PS50897"/>
    </source>
</evidence>
<dbReference type="PROSITE" id="PS50897">
    <property type="entry name" value="CTLH"/>
    <property type="match status" value="1"/>
</dbReference>
<feature type="domain" description="CTLH" evidence="3">
    <location>
        <begin position="329"/>
        <end position="387"/>
    </location>
</feature>
<dbReference type="InterPro" id="IPR013144">
    <property type="entry name" value="CRA_dom"/>
</dbReference>
<protein>
    <recommendedName>
        <fullName evidence="6">Protein SSH4</fullName>
    </recommendedName>
</protein>
<proteinExistence type="predicted"/>
<dbReference type="InterPro" id="IPR024964">
    <property type="entry name" value="CTLH/CRA"/>
</dbReference>
<feature type="region of interest" description="Disordered" evidence="1">
    <location>
        <begin position="53"/>
        <end position="74"/>
    </location>
</feature>
<feature type="region of interest" description="Disordered" evidence="1">
    <location>
        <begin position="1"/>
        <end position="31"/>
    </location>
</feature>
<dbReference type="SMART" id="SM00668">
    <property type="entry name" value="CTLH"/>
    <property type="match status" value="1"/>
</dbReference>
<dbReference type="AlphaFoldDB" id="A0A4Q2DF80"/>
<evidence type="ECO:0000259" key="2">
    <source>
        <dbReference type="PROSITE" id="PS50188"/>
    </source>
</evidence>
<dbReference type="Gene3D" id="2.60.120.920">
    <property type="match status" value="1"/>
</dbReference>
<sequence>MTPSTDSDDDYSTPPRRATAPTPQPAPTQPQAVFSLPTKWSVTDRSIHLTISPDGRDLTYTAGNSDKDGASARTDIPIPPACGIYYYEVEIRGKDQKRQALISELSISVSHTNFVQSRQHWVKFNRLPGWEPFSWGYHGDDGFSFTAERNGNPFSQTYGSSDVVGCGVDFSTHRAFYTKNGVLLGNVFENVGKGIDLYPSVGLQHPGESIRVNFGHEPFRFDIENHVQQQKNVAWNKIMATPLYTSILNPGRSASTSKAALSEEESKIVLNKLVLSYLIHHGYSKTVRAFQKQQDIVLKAKSATADDGDVDMDSDAAKENAVEVSLEDDIERRTRVVDAVIRGDIDRAITETEKYHPTVLKAEEGLMLFKLRCRKFVELILETAAMKRELDALEARRERPAFAPPFADEDGLEESMDMDIDDDQTCEMSATQAEPISKGAGKQRAENGVVSAAQYEAAINAAIDYGKALRADYKADTRQVVKQLLTQTFSIIAFHDPLGQRGEMANFVSVNARTQLASELNQAILKSQGQPAQPALETLYRHTSACITQLGVFGEGAAGFADLQRELLEA</sequence>
<comment type="caution">
    <text evidence="4">The sequence shown here is derived from an EMBL/GenBank/DDBJ whole genome shotgun (WGS) entry which is preliminary data.</text>
</comment>
<dbReference type="PROSITE" id="PS50188">
    <property type="entry name" value="B302_SPRY"/>
    <property type="match status" value="1"/>
</dbReference>
<evidence type="ECO:0000313" key="4">
    <source>
        <dbReference type="EMBL" id="RXW18450.1"/>
    </source>
</evidence>
<dbReference type="SMART" id="SM00757">
    <property type="entry name" value="CRA"/>
    <property type="match status" value="1"/>
</dbReference>
<evidence type="ECO:0008006" key="6">
    <source>
        <dbReference type="Google" id="ProtNLM"/>
    </source>
</evidence>
<organism evidence="4 5">
    <name type="scientific">Candolleomyces aberdarensis</name>
    <dbReference type="NCBI Taxonomy" id="2316362"/>
    <lineage>
        <taxon>Eukaryota</taxon>
        <taxon>Fungi</taxon>
        <taxon>Dikarya</taxon>
        <taxon>Basidiomycota</taxon>
        <taxon>Agaricomycotina</taxon>
        <taxon>Agaricomycetes</taxon>
        <taxon>Agaricomycetidae</taxon>
        <taxon>Agaricales</taxon>
        <taxon>Agaricineae</taxon>
        <taxon>Psathyrellaceae</taxon>
        <taxon>Candolleomyces</taxon>
    </lineage>
</organism>
<dbReference type="PANTHER" id="PTHR12864">
    <property type="entry name" value="RAN BINDING PROTEIN 9-RELATED"/>
    <property type="match status" value="1"/>
</dbReference>
<evidence type="ECO:0000256" key="1">
    <source>
        <dbReference type="SAM" id="MobiDB-lite"/>
    </source>
</evidence>
<feature type="domain" description="B30.2/SPRY" evidence="2">
    <location>
        <begin position="18"/>
        <end position="219"/>
    </location>
</feature>
<dbReference type="Pfam" id="PF00622">
    <property type="entry name" value="SPRY"/>
    <property type="match status" value="1"/>
</dbReference>
<dbReference type="SUPFAM" id="SSF49899">
    <property type="entry name" value="Concanavalin A-like lectins/glucanases"/>
    <property type="match status" value="1"/>
</dbReference>
<dbReference type="PROSITE" id="PS50896">
    <property type="entry name" value="LISH"/>
    <property type="match status" value="1"/>
</dbReference>
<dbReference type="SMART" id="SM00449">
    <property type="entry name" value="SPRY"/>
    <property type="match status" value="1"/>
</dbReference>
<evidence type="ECO:0000313" key="5">
    <source>
        <dbReference type="Proteomes" id="UP000290288"/>
    </source>
</evidence>
<dbReference type="STRING" id="2316362.A0A4Q2DF80"/>
<dbReference type="InterPro" id="IPR003877">
    <property type="entry name" value="SPRY_dom"/>
</dbReference>
<dbReference type="SMART" id="SM00667">
    <property type="entry name" value="LisH"/>
    <property type="match status" value="1"/>
</dbReference>
<dbReference type="Proteomes" id="UP000290288">
    <property type="component" value="Unassembled WGS sequence"/>
</dbReference>
<dbReference type="InterPro" id="IPR050618">
    <property type="entry name" value="Ubq-SigPath_Reg"/>
</dbReference>
<dbReference type="InterPro" id="IPR043136">
    <property type="entry name" value="B30.2/SPRY_sf"/>
</dbReference>
<reference evidence="4 5" key="1">
    <citation type="submission" date="2019-01" db="EMBL/GenBank/DDBJ databases">
        <title>Draft genome sequence of Psathyrella aberdarensis IHI B618.</title>
        <authorList>
            <person name="Buettner E."/>
            <person name="Kellner H."/>
        </authorList>
    </citation>
    <scope>NUCLEOTIDE SEQUENCE [LARGE SCALE GENOMIC DNA]</scope>
    <source>
        <strain evidence="4 5">IHI B618</strain>
    </source>
</reference>
<keyword evidence="5" id="KW-1185">Reference proteome</keyword>
<name>A0A4Q2DF80_9AGAR</name>
<accession>A0A4Q2DF80</accession>
<dbReference type="InterPro" id="IPR013320">
    <property type="entry name" value="ConA-like_dom_sf"/>
</dbReference>
<gene>
    <name evidence="4" type="ORF">EST38_g7419</name>
</gene>
<dbReference type="EMBL" id="SDEE01000265">
    <property type="protein sequence ID" value="RXW18450.1"/>
    <property type="molecule type" value="Genomic_DNA"/>
</dbReference>
<dbReference type="InterPro" id="IPR006595">
    <property type="entry name" value="CTLH_C"/>
</dbReference>
<dbReference type="Pfam" id="PF10607">
    <property type="entry name" value="CTLH"/>
    <property type="match status" value="1"/>
</dbReference>
<dbReference type="InterPro" id="IPR006594">
    <property type="entry name" value="LisH"/>
</dbReference>